<evidence type="ECO:0000256" key="3">
    <source>
        <dbReference type="ARBA" id="ARBA00022475"/>
    </source>
</evidence>
<protein>
    <recommendedName>
        <fullName evidence="8">Permease IIC component</fullName>
    </recommendedName>
</protein>
<feature type="transmembrane region" description="Helical" evidence="9">
    <location>
        <begin position="340"/>
        <end position="364"/>
    </location>
</feature>
<keyword evidence="5 9" id="KW-0812">Transmembrane</keyword>
<evidence type="ECO:0000256" key="1">
    <source>
        <dbReference type="ARBA" id="ARBA00004651"/>
    </source>
</evidence>
<dbReference type="AlphaFoldDB" id="A0A396SQI7"/>
<organism evidence="12 13">
    <name type="scientific">Lactobacillus bombicola</name>
    <dbReference type="NCBI Taxonomy" id="1505723"/>
    <lineage>
        <taxon>Bacteria</taxon>
        <taxon>Bacillati</taxon>
        <taxon>Bacillota</taxon>
        <taxon>Bacilli</taxon>
        <taxon>Lactobacillales</taxon>
        <taxon>Lactobacillaceae</taxon>
        <taxon>Lactobacillus</taxon>
    </lineage>
</organism>
<dbReference type="RefSeq" id="WP_118898009.1">
    <property type="nucleotide sequence ID" value="NZ_QOCU01000001.1"/>
</dbReference>
<evidence type="ECO:0000259" key="10">
    <source>
        <dbReference type="PROSITE" id="PS51105"/>
    </source>
</evidence>
<dbReference type="PANTHER" id="PTHR33989">
    <property type="match status" value="1"/>
</dbReference>
<dbReference type="GO" id="GO:0005886">
    <property type="term" value="C:plasma membrane"/>
    <property type="evidence" value="ECO:0007669"/>
    <property type="project" value="UniProtKB-SubCell"/>
</dbReference>
<dbReference type="NCBIfam" id="TIGR00410">
    <property type="entry name" value="lacE"/>
    <property type="match status" value="1"/>
</dbReference>
<name>A0A396SQI7_9LACO</name>
<feature type="transmembrane region" description="Helical" evidence="9">
    <location>
        <begin position="177"/>
        <end position="197"/>
    </location>
</feature>
<comment type="subcellular location">
    <subcellularLocation>
        <location evidence="1">Cell membrane</location>
        <topology evidence="1">Multi-pass membrane protein</topology>
    </subcellularLocation>
</comment>
<accession>A0A396SQI7</accession>
<feature type="transmembrane region" description="Helical" evidence="9">
    <location>
        <begin position="278"/>
        <end position="302"/>
    </location>
</feature>
<comment type="caution">
    <text evidence="12">The sequence shown here is derived from an EMBL/GenBank/DDBJ whole genome shotgun (WGS) entry which is preliminary data.</text>
</comment>
<evidence type="ECO:0000256" key="6">
    <source>
        <dbReference type="ARBA" id="ARBA00022989"/>
    </source>
</evidence>
<feature type="transmembrane region" description="Helical" evidence="9">
    <location>
        <begin position="135"/>
        <end position="156"/>
    </location>
</feature>
<feature type="transmembrane region" description="Helical" evidence="9">
    <location>
        <begin position="97"/>
        <end position="115"/>
    </location>
</feature>
<evidence type="ECO:0000313" key="13">
    <source>
        <dbReference type="Proteomes" id="UP000265862"/>
    </source>
</evidence>
<proteinExistence type="predicted"/>
<comment type="function">
    <text evidence="8">The phosphoenolpyruvate-dependent sugar phosphotransferase system (PTS), a major carbohydrate active -transport system, catalyzes the phosphorylation of incoming sugar substrates concomitant with their translocation across the cell membrane.</text>
</comment>
<dbReference type="PIRSF" id="PIRSF006351">
    <property type="entry name" value="PTS_EIIC-Cellobiose"/>
    <property type="match status" value="1"/>
</dbReference>
<dbReference type="InterPro" id="IPR004501">
    <property type="entry name" value="PTS_EIIC_3"/>
</dbReference>
<dbReference type="PROSITE" id="PS51105">
    <property type="entry name" value="PTS_EIIC_TYPE_3"/>
    <property type="match status" value="1"/>
</dbReference>
<feature type="transmembrane region" description="Helical" evidence="9">
    <location>
        <begin position="217"/>
        <end position="238"/>
    </location>
</feature>
<dbReference type="EMBL" id="QOCV01000006">
    <property type="protein sequence ID" value="RHW54425.1"/>
    <property type="molecule type" value="Genomic_DNA"/>
</dbReference>
<feature type="transmembrane region" description="Helical" evidence="9">
    <location>
        <begin position="28"/>
        <end position="49"/>
    </location>
</feature>
<evidence type="ECO:0000256" key="8">
    <source>
        <dbReference type="PIRNR" id="PIRNR006351"/>
    </source>
</evidence>
<feature type="transmembrane region" description="Helical" evidence="9">
    <location>
        <begin position="69"/>
        <end position="90"/>
    </location>
</feature>
<reference evidence="13 14" key="1">
    <citation type="submission" date="2018-07" db="EMBL/GenBank/DDBJ databases">
        <title>Genome sequences of six Lactobacillus spp. isolated from bumble bee guts.</title>
        <authorList>
            <person name="Motta E.V.S."/>
            <person name="Moran N.A."/>
        </authorList>
    </citation>
    <scope>NUCLEOTIDE SEQUENCE [LARGE SCALE GENOMIC DNA]</scope>
    <source>
        <strain evidence="11 14">BI-4G</strain>
        <strain evidence="12 13">OCC3</strain>
    </source>
</reference>
<evidence type="ECO:0000256" key="4">
    <source>
        <dbReference type="ARBA" id="ARBA00022597"/>
    </source>
</evidence>
<dbReference type="Proteomes" id="UP000283380">
    <property type="component" value="Unassembled WGS sequence"/>
</dbReference>
<feature type="domain" description="PTS EIIC type-3" evidence="10">
    <location>
        <begin position="8"/>
        <end position="410"/>
    </location>
</feature>
<dbReference type="PANTHER" id="PTHR33989:SF4">
    <property type="entry name" value="PTS SYSTEM N,N'-DIACETYLCHITOBIOSE-SPECIFIC EIIC COMPONENT"/>
    <property type="match status" value="1"/>
</dbReference>
<dbReference type="InterPro" id="IPR004796">
    <property type="entry name" value="PTS_IIC_cello"/>
</dbReference>
<evidence type="ECO:0000313" key="12">
    <source>
        <dbReference type="EMBL" id="RHW54425.1"/>
    </source>
</evidence>
<keyword evidence="7 8" id="KW-0472">Membrane</keyword>
<evidence type="ECO:0000313" key="11">
    <source>
        <dbReference type="EMBL" id="RHW53400.1"/>
    </source>
</evidence>
<dbReference type="Proteomes" id="UP000265862">
    <property type="component" value="Unassembled WGS sequence"/>
</dbReference>
<keyword evidence="3 8" id="KW-1003">Cell membrane</keyword>
<keyword evidence="4 8" id="KW-0762">Sugar transport</keyword>
<dbReference type="InterPro" id="IPR051088">
    <property type="entry name" value="PTS_Sugar-EIIC/EIIB"/>
</dbReference>
<evidence type="ECO:0000256" key="9">
    <source>
        <dbReference type="SAM" id="Phobius"/>
    </source>
</evidence>
<keyword evidence="2 8" id="KW-0813">Transport</keyword>
<evidence type="ECO:0000313" key="14">
    <source>
        <dbReference type="Proteomes" id="UP000283380"/>
    </source>
</evidence>
<feature type="transmembrane region" description="Helical" evidence="9">
    <location>
        <begin position="385"/>
        <end position="410"/>
    </location>
</feature>
<dbReference type="Pfam" id="PF02378">
    <property type="entry name" value="PTS_EIIC"/>
    <property type="match status" value="1"/>
</dbReference>
<keyword evidence="6 9" id="KW-1133">Transmembrane helix</keyword>
<evidence type="ECO:0000256" key="7">
    <source>
        <dbReference type="ARBA" id="ARBA00023136"/>
    </source>
</evidence>
<dbReference type="GO" id="GO:1901264">
    <property type="term" value="P:carbohydrate derivative transport"/>
    <property type="evidence" value="ECO:0007669"/>
    <property type="project" value="TreeGrafter"/>
</dbReference>
<dbReference type="EMBL" id="QOCU01000001">
    <property type="protein sequence ID" value="RHW53400.1"/>
    <property type="molecule type" value="Genomic_DNA"/>
</dbReference>
<dbReference type="GO" id="GO:0009401">
    <property type="term" value="P:phosphoenolpyruvate-dependent sugar phosphotransferase system"/>
    <property type="evidence" value="ECO:0007669"/>
    <property type="project" value="InterPro"/>
</dbReference>
<feature type="transmembrane region" description="Helical" evidence="9">
    <location>
        <begin position="245"/>
        <end position="266"/>
    </location>
</feature>
<evidence type="ECO:0000256" key="2">
    <source>
        <dbReference type="ARBA" id="ARBA00022448"/>
    </source>
</evidence>
<dbReference type="InterPro" id="IPR003352">
    <property type="entry name" value="PTS_EIIC"/>
</dbReference>
<sequence length="427" mass="46624">MKTFQAWLEKYLVPFSNKLGQNKVLQSISSGMIMTLPVTIGASVFSIFASFPIKSVADWFAKVGITPSMASIVNGTMNILAMFIAFTIAYSYAQKCGANGTVGGLFSLASFFILMPQTLPGKKPINAFQITYLGSQGIIVAILLSIFIGVLYVKLYRNKKLTIKLPDSVPSMVSSSIEPLIIGIIIFTIVFIIRAIFDYSSFGNVFDFINKLITAPLLHVGGSPITLILIMVLSNVLFTFGIHPAAIQSVIIPIVISMMVSSTPAYQAGKTIPFLSNLVVFAFSNNDAAGATLSLVLIALIFGKSKRYKEFFKVSALPNIFNINEPIIFGMPIVLNPLMFIPFILSSFVSSGVALLAVKIGFITKYNPSLGMGMPWTMPKLIADAMIMGWQGAVVWLINFALMFVIYLPFFRVADKQALEEENSKND</sequence>
<keyword evidence="14" id="KW-1185">Reference proteome</keyword>
<evidence type="ECO:0000256" key="5">
    <source>
        <dbReference type="ARBA" id="ARBA00022692"/>
    </source>
</evidence>
<dbReference type="GO" id="GO:0008982">
    <property type="term" value="F:protein-N(PI)-phosphohistidine-sugar phosphotransferase activity"/>
    <property type="evidence" value="ECO:0007669"/>
    <property type="project" value="UniProtKB-UniRule"/>
</dbReference>
<gene>
    <name evidence="11" type="ORF">DS834_00210</name>
    <name evidence="12" type="ORF">DS835_05080</name>
</gene>